<dbReference type="GO" id="GO:0000112">
    <property type="term" value="C:nucleotide-excision repair factor 3 complex"/>
    <property type="evidence" value="ECO:0007669"/>
    <property type="project" value="EnsemblFungi"/>
</dbReference>
<evidence type="ECO:0000313" key="13">
    <source>
        <dbReference type="Proteomes" id="UP000019373"/>
    </source>
</evidence>
<evidence type="ECO:0000256" key="8">
    <source>
        <dbReference type="ARBA" id="ARBA00023242"/>
    </source>
</evidence>
<dbReference type="GO" id="GO:0005675">
    <property type="term" value="C:transcription factor TFIIH holo complex"/>
    <property type="evidence" value="ECO:0007669"/>
    <property type="project" value="EnsemblFungi"/>
</dbReference>
<evidence type="ECO:0000256" key="3">
    <source>
        <dbReference type="ARBA" id="ARBA00007132"/>
    </source>
</evidence>
<comment type="function">
    <text evidence="1">Component of the general transcription and DNA repair factor IIH (TFIIH) core complex, which is involved in general and transcription-coupled nucleotide excision repair (NER) of damaged DNA and, when complexed to TFIIK, in RNA transcription by RNA polymerase II. In NER, TFIIH acts by opening DNA around the lesion to allow the excision of the damaged oligonucleotide and its replacement by a new DNA fragment. In transcription, TFIIH has an essential role in transcription initiation. When the pre-initiation complex (PIC) has been established, TFIIH is required for promoter opening and promoter escape. Phosphorylation of the C-terminal tail (CTD) of the largest subunit of RNA polymerase II by the kinase module TFIIK controls the initiation of transcription.</text>
</comment>
<dbReference type="NCBIfam" id="TIGR00625">
    <property type="entry name" value="tfb2"/>
    <property type="match status" value="1"/>
</dbReference>
<dbReference type="eggNOG" id="KOG3471">
    <property type="taxonomic scope" value="Eukaryota"/>
</dbReference>
<dbReference type="GO" id="GO:0006289">
    <property type="term" value="P:nucleotide-excision repair"/>
    <property type="evidence" value="ECO:0007669"/>
    <property type="project" value="EnsemblFungi"/>
</dbReference>
<dbReference type="OrthoDB" id="364513at2759"/>
<feature type="region of interest" description="Disordered" evidence="10">
    <location>
        <begin position="305"/>
        <end position="324"/>
    </location>
</feature>
<keyword evidence="7 9" id="KW-0234">DNA repair</keyword>
<comment type="subcellular location">
    <subcellularLocation>
        <location evidence="2 9">Nucleus</location>
    </subcellularLocation>
</comment>
<keyword evidence="13" id="KW-1185">Reference proteome</keyword>
<evidence type="ECO:0000256" key="9">
    <source>
        <dbReference type="RuleBase" id="RU364024"/>
    </source>
</evidence>
<dbReference type="GO" id="GO:0001671">
    <property type="term" value="F:ATPase activator activity"/>
    <property type="evidence" value="ECO:0007669"/>
    <property type="project" value="InterPro"/>
</dbReference>
<dbReference type="GO" id="GO:0006367">
    <property type="term" value="P:transcription initiation at RNA polymerase II promoter"/>
    <property type="evidence" value="ECO:0007669"/>
    <property type="project" value="EnsemblFungi"/>
</dbReference>
<dbReference type="Gene3D" id="3.30.70.2610">
    <property type="match status" value="1"/>
</dbReference>
<reference evidence="13" key="1">
    <citation type="journal article" date="2014" name="BMC Genomics">
        <title>Genome characteristics reveal the impact of lichenization on lichen-forming fungus Endocarpon pusillum Hedwig (Verrucariales, Ascomycota).</title>
        <authorList>
            <person name="Wang Y.-Y."/>
            <person name="Liu B."/>
            <person name="Zhang X.-Y."/>
            <person name="Zhou Q.-M."/>
            <person name="Zhang T."/>
            <person name="Li H."/>
            <person name="Yu Y.-F."/>
            <person name="Zhang X.-L."/>
            <person name="Hao X.-Y."/>
            <person name="Wang M."/>
            <person name="Wang L."/>
            <person name="Wei J.-C."/>
        </authorList>
    </citation>
    <scope>NUCLEOTIDE SEQUENCE [LARGE SCALE GENOMIC DNA]</scope>
    <source>
        <strain evidence="13">Z07020 / HMAS-L-300199</strain>
    </source>
</reference>
<evidence type="ECO:0000256" key="4">
    <source>
        <dbReference type="ARBA" id="ARBA00022763"/>
    </source>
</evidence>
<evidence type="ECO:0000313" key="12">
    <source>
        <dbReference type="EMBL" id="ERF74810.1"/>
    </source>
</evidence>
<accession>U1HVS0</accession>
<gene>
    <name evidence="12" type="ORF">EPUS_03194</name>
</gene>
<dbReference type="OMA" id="KGFIIIE"/>
<evidence type="ECO:0000256" key="2">
    <source>
        <dbReference type="ARBA" id="ARBA00004123"/>
    </source>
</evidence>
<evidence type="ECO:0000256" key="5">
    <source>
        <dbReference type="ARBA" id="ARBA00023015"/>
    </source>
</evidence>
<sequence>MADSDVQSWEYLERLQGTEFYRLYKNPTSALAIFRKRLSSLGRQVRSIIRPWVDTSVAKSLVMALLYLNAPLPVKDLDVWVKPGSRSEKEHALDLLQRYHITAVSSSKAYKLTENFSRSLRQALTGGGDTKSFGEIAIPPSNPSITVEDLDGFARNQWEGILGYMVGNSAIPLESTSTVVDPSPGVIELLKAGHLIELTGSSRLSYSPKITKDGFAFVLQDINTQVWSLLFLYVDHAEDFAMTKVAVLSFLFLISSLELGQAYTKSHLDADQLRILSDLSDFGIIYQSSSDSPDFYPTRLATTLTSDSNTSSTDNTNLSSALTTSSTSQSHGFIIIETNYRIYAYTSSPLQTSLLGLFTNLRSRHPNLITAKMTKSSVQRAVQMGITADQIISYLTSHAHPQMRRHAIQAASAASDPAKAAQAASVIPATVLDQIHLWQIEKDRMTTTPGYLMKQFGTQAEYERYWQFADQIGVLVWRSDRKRMFFVNQIDSLRRFMKSSRESGAEG</sequence>
<dbReference type="GO" id="GO:0016251">
    <property type="term" value="F:RNA polymerase II general transcription initiation factor activity"/>
    <property type="evidence" value="ECO:0007669"/>
    <property type="project" value="EnsemblFungi"/>
</dbReference>
<evidence type="ECO:0000256" key="1">
    <source>
        <dbReference type="ARBA" id="ARBA00002817"/>
    </source>
</evidence>
<feature type="domain" description="Transcription factor Tfb2 C-terminal" evidence="11">
    <location>
        <begin position="433"/>
        <end position="498"/>
    </location>
</feature>
<dbReference type="GeneID" id="19238240"/>
<name>U1HVS0_ENDPU</name>
<keyword evidence="8 9" id="KW-0539">Nucleus</keyword>
<evidence type="ECO:0000256" key="7">
    <source>
        <dbReference type="ARBA" id="ARBA00023204"/>
    </source>
</evidence>
<keyword evidence="6 9" id="KW-0804">Transcription</keyword>
<evidence type="ECO:0000259" key="11">
    <source>
        <dbReference type="Pfam" id="PF18307"/>
    </source>
</evidence>
<keyword evidence="5 9" id="KW-0805">Transcription regulation</keyword>
<comment type="function">
    <text evidence="9">Component of the general transcription and DNA repair factor IIH (TFIIH) core complex which is involved in general and transcription-coupled nucleotide excision repair (NER) of damaged DNA.</text>
</comment>
<dbReference type="InterPro" id="IPR040662">
    <property type="entry name" value="Tfb2_C"/>
</dbReference>
<dbReference type="HOGENOM" id="CLU_027280_4_0_1"/>
<dbReference type="Pfam" id="PF18307">
    <property type="entry name" value="Tfb2_C"/>
    <property type="match status" value="1"/>
</dbReference>
<evidence type="ECO:0000256" key="10">
    <source>
        <dbReference type="SAM" id="MobiDB-lite"/>
    </source>
</evidence>
<dbReference type="InterPro" id="IPR004598">
    <property type="entry name" value="TFIIH_p52/Tfb2"/>
</dbReference>
<keyword evidence="4 9" id="KW-0227">DNA damage</keyword>
<dbReference type="Proteomes" id="UP000019373">
    <property type="component" value="Unassembled WGS sequence"/>
</dbReference>
<dbReference type="RefSeq" id="XP_007787814.1">
    <property type="nucleotide sequence ID" value="XM_007789624.1"/>
</dbReference>
<dbReference type="EMBL" id="KE720866">
    <property type="protein sequence ID" value="ERF74810.1"/>
    <property type="molecule type" value="Genomic_DNA"/>
</dbReference>
<dbReference type="PANTHER" id="PTHR13152:SF0">
    <property type="entry name" value="GENERAL TRANSCRIPTION FACTOR IIH SUBUNIT 4"/>
    <property type="match status" value="1"/>
</dbReference>
<comment type="similarity">
    <text evidence="3 9">Belongs to the TFB2 family.</text>
</comment>
<evidence type="ECO:0000256" key="6">
    <source>
        <dbReference type="ARBA" id="ARBA00023163"/>
    </source>
</evidence>
<dbReference type="PANTHER" id="PTHR13152">
    <property type="entry name" value="TFIIH, POLYPEPTIDE 4"/>
    <property type="match status" value="1"/>
</dbReference>
<dbReference type="Pfam" id="PF03849">
    <property type="entry name" value="Tfb2"/>
    <property type="match status" value="1"/>
</dbReference>
<dbReference type="AlphaFoldDB" id="U1HVS0"/>
<dbReference type="GO" id="GO:0000439">
    <property type="term" value="C:transcription factor TFIIH core complex"/>
    <property type="evidence" value="ECO:0007669"/>
    <property type="project" value="EnsemblFungi"/>
</dbReference>
<dbReference type="GO" id="GO:0003690">
    <property type="term" value="F:double-stranded DNA binding"/>
    <property type="evidence" value="ECO:0007669"/>
    <property type="project" value="EnsemblFungi"/>
</dbReference>
<proteinExistence type="inferred from homology"/>
<organism evidence="12 13">
    <name type="scientific">Endocarpon pusillum (strain Z07020 / HMAS-L-300199)</name>
    <name type="common">Lichen-forming fungus</name>
    <dbReference type="NCBI Taxonomy" id="1263415"/>
    <lineage>
        <taxon>Eukaryota</taxon>
        <taxon>Fungi</taxon>
        <taxon>Dikarya</taxon>
        <taxon>Ascomycota</taxon>
        <taxon>Pezizomycotina</taxon>
        <taxon>Eurotiomycetes</taxon>
        <taxon>Chaetothyriomycetidae</taxon>
        <taxon>Verrucariales</taxon>
        <taxon>Verrucariaceae</taxon>
        <taxon>Endocarpon</taxon>
    </lineage>
</organism>
<protein>
    <recommendedName>
        <fullName evidence="9">RNA polymerase II transcription factor B subunit 2</fullName>
    </recommendedName>
</protein>